<dbReference type="Proteomes" id="UP001152484">
    <property type="component" value="Unassembled WGS sequence"/>
</dbReference>
<accession>A0A9P1E2F5</accession>
<dbReference type="AlphaFoldDB" id="A0A9P1E2F5"/>
<protein>
    <recommendedName>
        <fullName evidence="4">Glycine-rich protein</fullName>
    </recommendedName>
</protein>
<evidence type="ECO:0000313" key="3">
    <source>
        <dbReference type="Proteomes" id="UP001152484"/>
    </source>
</evidence>
<name>A0A9P1E2F5_CUSEU</name>
<evidence type="ECO:0008006" key="4">
    <source>
        <dbReference type="Google" id="ProtNLM"/>
    </source>
</evidence>
<comment type="caution">
    <text evidence="2">The sequence shown here is derived from an EMBL/GenBank/DDBJ whole genome shotgun (WGS) entry which is preliminary data.</text>
</comment>
<dbReference type="PANTHER" id="PTHR34463:SF11">
    <property type="entry name" value="GLYCINE-RICH PROTEIN LIKE"/>
    <property type="match status" value="1"/>
</dbReference>
<dbReference type="PROSITE" id="PS51257">
    <property type="entry name" value="PROKAR_LIPOPROTEIN"/>
    <property type="match status" value="1"/>
</dbReference>
<sequence>MATPKLCIALFLLATAVSTACAARSMPATGNESGFDDQKNFVSYGGVGGMSGIGSNGLPFGGFASGAGANGDFGSGLGGGGGLGGGFGGGSGLGGGSSLPTIGGAGAGIGGGSSLPTLGAGAGDLPLP</sequence>
<reference evidence="2" key="1">
    <citation type="submission" date="2022-07" db="EMBL/GenBank/DDBJ databases">
        <authorList>
            <person name="Macas J."/>
            <person name="Novak P."/>
            <person name="Neumann P."/>
        </authorList>
    </citation>
    <scope>NUCLEOTIDE SEQUENCE</scope>
</reference>
<keyword evidence="3" id="KW-1185">Reference proteome</keyword>
<feature type="signal peptide" evidence="1">
    <location>
        <begin position="1"/>
        <end position="22"/>
    </location>
</feature>
<keyword evidence="1" id="KW-0732">Signal</keyword>
<evidence type="ECO:0000256" key="1">
    <source>
        <dbReference type="SAM" id="SignalP"/>
    </source>
</evidence>
<gene>
    <name evidence="2" type="ORF">CEURO_LOCUS4889</name>
</gene>
<dbReference type="OrthoDB" id="10652437at2759"/>
<dbReference type="EMBL" id="CAMAPE010000008">
    <property type="protein sequence ID" value="CAH9073642.1"/>
    <property type="molecule type" value="Genomic_DNA"/>
</dbReference>
<dbReference type="PANTHER" id="PTHR34463">
    <property type="entry name" value="GLYCINE-RICH PROTEIN"/>
    <property type="match status" value="1"/>
</dbReference>
<feature type="chain" id="PRO_5040381541" description="Glycine-rich protein" evidence="1">
    <location>
        <begin position="23"/>
        <end position="128"/>
    </location>
</feature>
<evidence type="ECO:0000313" key="2">
    <source>
        <dbReference type="EMBL" id="CAH9073642.1"/>
    </source>
</evidence>
<proteinExistence type="predicted"/>
<organism evidence="2 3">
    <name type="scientific">Cuscuta europaea</name>
    <name type="common">European dodder</name>
    <dbReference type="NCBI Taxonomy" id="41803"/>
    <lineage>
        <taxon>Eukaryota</taxon>
        <taxon>Viridiplantae</taxon>
        <taxon>Streptophyta</taxon>
        <taxon>Embryophyta</taxon>
        <taxon>Tracheophyta</taxon>
        <taxon>Spermatophyta</taxon>
        <taxon>Magnoliopsida</taxon>
        <taxon>eudicotyledons</taxon>
        <taxon>Gunneridae</taxon>
        <taxon>Pentapetalae</taxon>
        <taxon>asterids</taxon>
        <taxon>lamiids</taxon>
        <taxon>Solanales</taxon>
        <taxon>Convolvulaceae</taxon>
        <taxon>Cuscuteae</taxon>
        <taxon>Cuscuta</taxon>
        <taxon>Cuscuta subgen. Cuscuta</taxon>
    </lineage>
</organism>